<feature type="chain" id="PRO_5046305320" evidence="1">
    <location>
        <begin position="23"/>
        <end position="167"/>
    </location>
</feature>
<reference evidence="2 3" key="1">
    <citation type="submission" date="2020-10" db="EMBL/GenBank/DDBJ databases">
        <title>Mucilaginibacter mali sp. nov., isolated from rhizosphere soil of apple orchard.</title>
        <authorList>
            <person name="Lee J.-S."/>
            <person name="Kim H.S."/>
            <person name="Kim J.-S."/>
        </authorList>
    </citation>
    <scope>NUCLEOTIDE SEQUENCE [LARGE SCALE GENOMIC DNA]</scope>
    <source>
        <strain evidence="2 3">KCTC 23157</strain>
    </source>
</reference>
<gene>
    <name evidence="2" type="ORF">IRJ18_00150</name>
</gene>
<comment type="caution">
    <text evidence="2">The sequence shown here is derived from an EMBL/GenBank/DDBJ whole genome shotgun (WGS) entry which is preliminary data.</text>
</comment>
<dbReference type="EMBL" id="JADFFM010000001">
    <property type="protein sequence ID" value="MBE9664749.1"/>
    <property type="molecule type" value="Genomic_DNA"/>
</dbReference>
<evidence type="ECO:0000313" key="2">
    <source>
        <dbReference type="EMBL" id="MBE9664749.1"/>
    </source>
</evidence>
<accession>A0ABR9XCH8</accession>
<dbReference type="Gene3D" id="1.20.120.1490">
    <property type="match status" value="1"/>
</dbReference>
<dbReference type="RefSeq" id="WP_194104174.1">
    <property type="nucleotide sequence ID" value="NZ_JADFFM010000001.1"/>
</dbReference>
<evidence type="ECO:0000256" key="1">
    <source>
        <dbReference type="SAM" id="SignalP"/>
    </source>
</evidence>
<dbReference type="Proteomes" id="UP000632774">
    <property type="component" value="Unassembled WGS sequence"/>
</dbReference>
<organism evidence="2 3">
    <name type="scientific">Mucilaginibacter boryungensis</name>
    <dbReference type="NCBI Taxonomy" id="768480"/>
    <lineage>
        <taxon>Bacteria</taxon>
        <taxon>Pseudomonadati</taxon>
        <taxon>Bacteroidota</taxon>
        <taxon>Sphingobacteriia</taxon>
        <taxon>Sphingobacteriales</taxon>
        <taxon>Sphingobacteriaceae</taxon>
        <taxon>Mucilaginibacter</taxon>
    </lineage>
</organism>
<sequence length="167" mass="19500">MKRTLLLFFCLIIFLKHASSQAEQTNADQSPVRSLRMDEYNAYLNGTDLTRRSYIAEINHYPLPDKLLQYKKELDLSPSQIAAITNVVKFLQMKKKEVGESVIRNEKTLDSLFRTHKVDEGSIIFFGNRYGLYEGEYRTAVLQACYKTQKLLTERQIKKFEALQKHN</sequence>
<name>A0ABR9XCH8_9SPHI</name>
<feature type="signal peptide" evidence="1">
    <location>
        <begin position="1"/>
        <end position="22"/>
    </location>
</feature>
<keyword evidence="3" id="KW-1185">Reference proteome</keyword>
<keyword evidence="1" id="KW-0732">Signal</keyword>
<protein>
    <submittedName>
        <fullName evidence="2">Uncharacterized protein</fullName>
    </submittedName>
</protein>
<proteinExistence type="predicted"/>
<evidence type="ECO:0000313" key="3">
    <source>
        <dbReference type="Proteomes" id="UP000632774"/>
    </source>
</evidence>